<feature type="compositionally biased region" description="Acidic residues" evidence="1">
    <location>
        <begin position="17"/>
        <end position="27"/>
    </location>
</feature>
<dbReference type="Proteomes" id="UP001219567">
    <property type="component" value="Chromosome 7"/>
</dbReference>
<gene>
    <name evidence="2" type="ORF">MYAM1_003867</name>
</gene>
<protein>
    <submittedName>
        <fullName evidence="2">Uncharacterized protein</fullName>
    </submittedName>
</protein>
<evidence type="ECO:0000313" key="3">
    <source>
        <dbReference type="Proteomes" id="UP001219567"/>
    </source>
</evidence>
<reference evidence="2 3" key="1">
    <citation type="submission" date="2023-03" db="EMBL/GenBank/DDBJ databases">
        <title>Mating type loci evolution in Malassezia.</title>
        <authorList>
            <person name="Coelho M.A."/>
        </authorList>
    </citation>
    <scope>NUCLEOTIDE SEQUENCE [LARGE SCALE GENOMIC DNA]</scope>
    <source>
        <strain evidence="2 3">CBS 9725</strain>
    </source>
</reference>
<evidence type="ECO:0000313" key="2">
    <source>
        <dbReference type="EMBL" id="WFD01106.1"/>
    </source>
</evidence>
<organism evidence="2 3">
    <name type="scientific">Malassezia yamatoensis</name>
    <dbReference type="NCBI Taxonomy" id="253288"/>
    <lineage>
        <taxon>Eukaryota</taxon>
        <taxon>Fungi</taxon>
        <taxon>Dikarya</taxon>
        <taxon>Basidiomycota</taxon>
        <taxon>Ustilaginomycotina</taxon>
        <taxon>Malasseziomycetes</taxon>
        <taxon>Malasseziales</taxon>
        <taxon>Malasseziaceae</taxon>
        <taxon>Malassezia</taxon>
    </lineage>
</organism>
<dbReference type="AlphaFoldDB" id="A0AAJ5YX27"/>
<proteinExistence type="predicted"/>
<sequence length="192" mass="21911">MLGKRRNRSWWGVEHNEESDFDDEADDAQGNMLASSHRDSPSRRSPSPMPDSLPPQHKRRHIEGEIGAPLDDMSLNEPTFTVEEPDTEMATGGSYDISPYRVYVHSLEDSDDDQEETNEFPYTVHPYVSEQFSDARMPRKESIPKWLASAQDKAIAKDLESNQALVLYQPPIWQEAQSQPTETLADDEMMDL</sequence>
<dbReference type="EMBL" id="CP119949">
    <property type="protein sequence ID" value="WFD01106.1"/>
    <property type="molecule type" value="Genomic_DNA"/>
</dbReference>
<keyword evidence="3" id="KW-1185">Reference proteome</keyword>
<feature type="region of interest" description="Disordered" evidence="1">
    <location>
        <begin position="1"/>
        <end position="95"/>
    </location>
</feature>
<name>A0AAJ5YX27_9BASI</name>
<accession>A0AAJ5YX27</accession>
<evidence type="ECO:0000256" key="1">
    <source>
        <dbReference type="SAM" id="MobiDB-lite"/>
    </source>
</evidence>